<gene>
    <name evidence="3" type="ORF">AWJ14_10405</name>
</gene>
<protein>
    <submittedName>
        <fullName evidence="3">Amino acid dehydrogenase</fullName>
    </submittedName>
</protein>
<dbReference type="InterPro" id="IPR006076">
    <property type="entry name" value="FAD-dep_OxRdtase"/>
</dbReference>
<dbReference type="STRING" id="1480615.AWJ14_10405"/>
<keyword evidence="1" id="KW-0560">Oxidoreductase</keyword>
<dbReference type="Pfam" id="PF01266">
    <property type="entry name" value="DAO"/>
    <property type="match status" value="1"/>
</dbReference>
<dbReference type="Gene3D" id="3.30.9.10">
    <property type="entry name" value="D-Amino Acid Oxidase, subunit A, domain 2"/>
    <property type="match status" value="1"/>
</dbReference>
<dbReference type="PANTHER" id="PTHR13847:SF289">
    <property type="entry name" value="GLYCINE OXIDASE"/>
    <property type="match status" value="1"/>
</dbReference>
<evidence type="ECO:0000256" key="1">
    <source>
        <dbReference type="ARBA" id="ARBA00023002"/>
    </source>
</evidence>
<organism evidence="3 4">
    <name type="scientific">Hoeflea olei</name>
    <dbReference type="NCBI Taxonomy" id="1480615"/>
    <lineage>
        <taxon>Bacteria</taxon>
        <taxon>Pseudomonadati</taxon>
        <taxon>Pseudomonadota</taxon>
        <taxon>Alphaproteobacteria</taxon>
        <taxon>Hyphomicrobiales</taxon>
        <taxon>Rhizobiaceae</taxon>
        <taxon>Hoeflea</taxon>
    </lineage>
</organism>
<dbReference type="RefSeq" id="WP_066174145.1">
    <property type="nucleotide sequence ID" value="NZ_LQZT01000001.1"/>
</dbReference>
<reference evidence="3 4" key="1">
    <citation type="submission" date="2015-12" db="EMBL/GenBank/DDBJ databases">
        <authorList>
            <person name="Shamseldin A."/>
            <person name="Moawad H."/>
            <person name="Abd El-Rahim W.M."/>
            <person name="Sadowsky M.J."/>
        </authorList>
    </citation>
    <scope>NUCLEOTIDE SEQUENCE [LARGE SCALE GENOMIC DNA]</scope>
    <source>
        <strain evidence="3 4">JC234</strain>
    </source>
</reference>
<dbReference type="GO" id="GO:0005737">
    <property type="term" value="C:cytoplasm"/>
    <property type="evidence" value="ECO:0007669"/>
    <property type="project" value="TreeGrafter"/>
</dbReference>
<sequence length="416" mass="44403">MSAGAERILVIGAGIVGIATAAQLAERGHDVTVLDRTGIAEETSKGNAAALAFSDIMPLASPKILLRAPKWLIDPLGPLSIHPSYLPRLAPWLWQFWKASQPGRLEASIRTQTALMRLAESEMMALVDRAGISSMVRHDGSLELYESEAEFRATTKGWDARAKAGIGFEHVRGARLAELQPGLAPRFVAGTFVPGWKTVSEPQQFAKAIWRHAEASGAKFEQAEVARLVRSENGPAARLADGTTRQADRIVVCAGAWSTRLLAPVTKLTIPLETERGYNTTLPAGAFDVKRQLIFGNHGFVVTPLDTGLRVGGAVELGGLDLPPNYARSKAMLDKAAAFLPGLTTQGGTEWMGFRPSLPDTLPVIGALPEDRAILLAFGNGHLGLTQSAAMGRLVADLVSGSKPAIDIAACRPDRF</sequence>
<dbReference type="InterPro" id="IPR036188">
    <property type="entry name" value="FAD/NAD-bd_sf"/>
</dbReference>
<feature type="domain" description="FAD dependent oxidoreductase" evidence="2">
    <location>
        <begin position="7"/>
        <end position="398"/>
    </location>
</feature>
<evidence type="ECO:0000313" key="4">
    <source>
        <dbReference type="Proteomes" id="UP000094795"/>
    </source>
</evidence>
<dbReference type="Proteomes" id="UP000094795">
    <property type="component" value="Unassembled WGS sequence"/>
</dbReference>
<proteinExistence type="predicted"/>
<name>A0A1C1Z0Y3_9HYPH</name>
<dbReference type="EMBL" id="LQZT01000001">
    <property type="protein sequence ID" value="OCW59428.1"/>
    <property type="molecule type" value="Genomic_DNA"/>
</dbReference>
<comment type="caution">
    <text evidence="3">The sequence shown here is derived from an EMBL/GenBank/DDBJ whole genome shotgun (WGS) entry which is preliminary data.</text>
</comment>
<dbReference type="PANTHER" id="PTHR13847">
    <property type="entry name" value="SARCOSINE DEHYDROGENASE-RELATED"/>
    <property type="match status" value="1"/>
</dbReference>
<evidence type="ECO:0000313" key="3">
    <source>
        <dbReference type="EMBL" id="OCW59428.1"/>
    </source>
</evidence>
<dbReference type="OrthoDB" id="9805337at2"/>
<accession>A0A1C1Z0Y3</accession>
<dbReference type="GO" id="GO:0016491">
    <property type="term" value="F:oxidoreductase activity"/>
    <property type="evidence" value="ECO:0007669"/>
    <property type="project" value="UniProtKB-KW"/>
</dbReference>
<dbReference type="Gene3D" id="3.50.50.60">
    <property type="entry name" value="FAD/NAD(P)-binding domain"/>
    <property type="match status" value="2"/>
</dbReference>
<dbReference type="SUPFAM" id="SSF54373">
    <property type="entry name" value="FAD-linked reductases, C-terminal domain"/>
    <property type="match status" value="1"/>
</dbReference>
<keyword evidence="4" id="KW-1185">Reference proteome</keyword>
<dbReference type="SUPFAM" id="SSF51905">
    <property type="entry name" value="FAD/NAD(P)-binding domain"/>
    <property type="match status" value="1"/>
</dbReference>
<dbReference type="AlphaFoldDB" id="A0A1C1Z0Y3"/>
<evidence type="ECO:0000259" key="2">
    <source>
        <dbReference type="Pfam" id="PF01266"/>
    </source>
</evidence>